<dbReference type="EMBL" id="JBHUIG010000003">
    <property type="protein sequence ID" value="MFD2317903.1"/>
    <property type="molecule type" value="Genomic_DNA"/>
</dbReference>
<comment type="caution">
    <text evidence="1">The sequence shown here is derived from an EMBL/GenBank/DDBJ whole genome shotgun (WGS) entry which is preliminary data.</text>
</comment>
<protein>
    <recommendedName>
        <fullName evidence="3">Tail fiber protein</fullName>
    </recommendedName>
</protein>
<sequence length="445" mass="46425">MPQLFLNNFQTQFIADVRAAPQTGAPATELDYGVLRVSDGAAGLLRNPEPGSWYVLTAYKRSGSLESDYEVLHVTSVDNAVIGECRLTVLRGQEGTAPRSYVAGDLLELRLTAGGMGVKVDREDGKGLSANDFTNAEKAKLEGIAAQATKNATDAQLRDRTTHTGAQAISTITGLQAALDARAPKENPTFTGTVSGISKAMVGLPNVDNTADADKPVSTAQQAALANKVDKVAGKGLSTEDFTSAEKAKLEGVAAQATKNATDAQLRDRSTHTGTQAISTVAGLQGALDGRLKLRTFANAEPTGGAPGDTWVNTSDSRAWIEYAWFDDGSGGKWQRLGPAADGAGLSSNTAVLTSANNGATLPVGQVTRVNTAAGSVTLLAPAASAVDLRFGVRDHSKSFGTNTLTINPQGGDLLMGMNVGLDADFNLPGELSFRCVQIGRWEME</sequence>
<accession>A0ABW5EPS5</accession>
<keyword evidence="2" id="KW-1185">Reference proteome</keyword>
<dbReference type="Proteomes" id="UP001597287">
    <property type="component" value="Unassembled WGS sequence"/>
</dbReference>
<gene>
    <name evidence="1" type="ORF">ACFSPV_04255</name>
</gene>
<proteinExistence type="predicted"/>
<reference evidence="2" key="1">
    <citation type="journal article" date="2019" name="Int. J. Syst. Evol. Microbiol.">
        <title>The Global Catalogue of Microorganisms (GCM) 10K type strain sequencing project: providing services to taxonomists for standard genome sequencing and annotation.</title>
        <authorList>
            <consortium name="The Broad Institute Genomics Platform"/>
            <consortium name="The Broad Institute Genome Sequencing Center for Infectious Disease"/>
            <person name="Wu L."/>
            <person name="Ma J."/>
        </authorList>
    </citation>
    <scope>NUCLEOTIDE SEQUENCE [LARGE SCALE GENOMIC DNA]</scope>
    <source>
        <strain evidence="2">CCUG 62793</strain>
    </source>
</reference>
<evidence type="ECO:0000313" key="1">
    <source>
        <dbReference type="EMBL" id="MFD2317903.1"/>
    </source>
</evidence>
<evidence type="ECO:0000313" key="2">
    <source>
        <dbReference type="Proteomes" id="UP001597287"/>
    </source>
</evidence>
<evidence type="ECO:0008006" key="3">
    <source>
        <dbReference type="Google" id="ProtNLM"/>
    </source>
</evidence>
<organism evidence="1 2">
    <name type="scientific">Delftia deserti</name>
    <dbReference type="NCBI Taxonomy" id="1651218"/>
    <lineage>
        <taxon>Bacteria</taxon>
        <taxon>Pseudomonadati</taxon>
        <taxon>Pseudomonadota</taxon>
        <taxon>Betaproteobacteria</taxon>
        <taxon>Burkholderiales</taxon>
        <taxon>Comamonadaceae</taxon>
        <taxon>Delftia</taxon>
    </lineage>
</organism>
<name>A0ABW5EPS5_9BURK</name>
<dbReference type="RefSeq" id="WP_374621673.1">
    <property type="nucleotide sequence ID" value="NZ_JBHSIH010000001.1"/>
</dbReference>